<keyword evidence="7" id="KW-1185">Reference proteome</keyword>
<evidence type="ECO:0000256" key="2">
    <source>
        <dbReference type="ARBA" id="ARBA00022737"/>
    </source>
</evidence>
<dbReference type="PANTHER" id="PTHR22847:SF637">
    <property type="entry name" value="WD REPEAT DOMAIN 5B"/>
    <property type="match status" value="1"/>
</dbReference>
<evidence type="ECO:0000256" key="1">
    <source>
        <dbReference type="ARBA" id="ARBA00022574"/>
    </source>
</evidence>
<dbReference type="Proteomes" id="UP000179642">
    <property type="component" value="Unassembled WGS sequence"/>
</dbReference>
<dbReference type="SUPFAM" id="SSF50978">
    <property type="entry name" value="WD40 repeat-like"/>
    <property type="match status" value="1"/>
</dbReference>
<dbReference type="InterPro" id="IPR049052">
    <property type="entry name" value="nSTAND1"/>
</dbReference>
<dbReference type="SUPFAM" id="SSF52540">
    <property type="entry name" value="P-loop containing nucleoside triphosphate hydrolases"/>
    <property type="match status" value="1"/>
</dbReference>
<dbReference type="PROSITE" id="PS50082">
    <property type="entry name" value="WD_REPEATS_2"/>
    <property type="match status" value="2"/>
</dbReference>
<reference evidence="6 7" key="1">
    <citation type="submission" date="2016-10" db="EMBL/GenBank/DDBJ databases">
        <title>Genome sequence of Streptomyces sp. MUSC 1.</title>
        <authorList>
            <person name="Lee L.-H."/>
            <person name="Ser H.-L."/>
            <person name="Law J.W.-F."/>
        </authorList>
    </citation>
    <scope>NUCLEOTIDE SEQUENCE [LARGE SCALE GENOMIC DNA]</scope>
    <source>
        <strain evidence="6 7">MUSC 1</strain>
    </source>
</reference>
<dbReference type="PRINTS" id="PR00320">
    <property type="entry name" value="GPROTEINBRPT"/>
</dbReference>
<dbReference type="Gene3D" id="3.40.50.1460">
    <property type="match status" value="1"/>
</dbReference>
<proteinExistence type="predicted"/>
<keyword evidence="1 3" id="KW-0853">WD repeat</keyword>
<dbReference type="InterPro" id="IPR020472">
    <property type="entry name" value="WD40_PAC1"/>
</dbReference>
<dbReference type="InterPro" id="IPR001680">
    <property type="entry name" value="WD40_rpt"/>
</dbReference>
<name>A0A1S2Q8T0_9ACTN</name>
<keyword evidence="2" id="KW-0677">Repeat</keyword>
<evidence type="ECO:0000256" key="4">
    <source>
        <dbReference type="SAM" id="MobiDB-lite"/>
    </source>
</evidence>
<dbReference type="EMBL" id="MLYO01000043">
    <property type="protein sequence ID" value="OIK01645.1"/>
    <property type="molecule type" value="Genomic_DNA"/>
</dbReference>
<dbReference type="CDD" id="cd00267">
    <property type="entry name" value="ABC_ATPase"/>
    <property type="match status" value="1"/>
</dbReference>
<dbReference type="SMART" id="SM00320">
    <property type="entry name" value="WD40"/>
    <property type="match status" value="7"/>
</dbReference>
<dbReference type="PROSITE" id="PS00678">
    <property type="entry name" value="WD_REPEATS_1"/>
    <property type="match status" value="2"/>
</dbReference>
<accession>A0A1S2Q8T0</accession>
<dbReference type="PANTHER" id="PTHR22847">
    <property type="entry name" value="WD40 REPEAT PROTEIN"/>
    <property type="match status" value="1"/>
</dbReference>
<sequence>MPGGSRARAPTVSEVDDTPAGADLGALARPGSRVLLVGTGSHAPGSPLPSVPAVERSLRALAAALRERSGMPDENLRVLVDPSSPLEFGEAVDRAAAEASDALLVHVVGHGLVGADNGLYLATCATDDLLDGLSYKALAYQALRQAVQRSSARAVAVTLDCCFSGRAEGPLGPPALDAVFEQTLVRGGFLLASTAREEHGLARSGEEFTAFTGALIRLLRNGDPIGPEQLTLDHAYRHLNRVLPEQGAPRPRRHSSDQAGELVLARNPAYHPRRPALPAEEPRASGAEKVAAPCPFRGLQSFGAEDARYFFGRDEAVADVTHLVRGGGLIAVVGASGSGKTSLLRAGVIPALEARSEGWRVATMKPGTDTPTTPLAQYSAALAGHDRAMLLVDQFEELFTADATEDERERFVTGLAALAGGPTTVVIAVRADFYEACTRYRALVRALEGRQVVVGPLTPEQLREVIERPAKAAGLSLEEGLADTLLHDARVYYAGEHTAVLPLLSHALLATWQQRSGTRLTLSGYRATGGIDEAVARTAEEAYKALDPGDRTHVRGLLLRLVRLGEGVEDTRRRLLLGDLAAPCHLDAARRVLRALAEARLVTVDADSAEITHEALLYAWPRLRAWIEEDRAALLTLQQLSDAARAWDQAGRQDTDLYRGPRLDAAAQAATGQQANDGTDGVLGPVTRDFLDRSLEDRDRQQHAARRARRTRRAVTAVVCALALLASVVTFISVREHRQAAHQAALIRSTDLAAEASALSATDPGLAAQLAVAAYRSAPTQDATTQLYTALATPLDRVVGDTGHEVLRIVTRPDSDLAAAVSTDGSVRIWDLVTPSTPVLKATLHTAGAAAIALAPRGRMLAGICPTAHDLCLWNLADPRQPSVAGRLPRPADIPRGHLQINSMAVSPDGTLLAAASPIGTTLVWSITEPAHPRLVAELPTPTSRKPEDALSAVAFSPRGTLLATTILGGKTRLWNLSRPSAPAATATIANGYDAVAFNADGTLLSAVGDSDFGLWRTDNPSKPRSVKVDQYAFSGSDLTSLMAVAFSPDGAGLAVSGLGSYHNNGQMCLLSLSPARLTNSASPICTPTGFGTLALAYTRAGALLSGGPDGVVRSWRTALPRAEDVGSMYLSASWDFSRSGHLMAAPVSSSPSIGIWDSPVPRRIATVKLSDEVQQAQFIGPSDTLLSVAHDGRVQLWDLRDPHHPVQGASLGTANFPADGGFIVSTGVFADRAGDLVTVPGGDGRVHLWHITDARHAAEAGSFRLPHPGDWSGILNDGRTALVATRKGIEWWDTSDPRHPVHGDTTRLAHANEENLIAQGNVVAVATPQQSASSGADAIRLFQVSAGKVRASSSVPGPIGTVVQMSDDGRLLAATGSSDGTVRLWDISDPRQPRPRATVRVPQKTEGIALDPHNRFMADWNGNDGIQLWDIHDPARPVLKATIPTPQYDEGAAQLEFLSSGSALAVARRDGVSFFSSDLAGLADRVCSYTGKSMPETQWHKYVPGIPYRDPCPSHEQ</sequence>
<dbReference type="InterPro" id="IPR036322">
    <property type="entry name" value="WD40_repeat_dom_sf"/>
</dbReference>
<dbReference type="InterPro" id="IPR019775">
    <property type="entry name" value="WD40_repeat_CS"/>
</dbReference>
<feature type="repeat" description="WD" evidence="3">
    <location>
        <begin position="813"/>
        <end position="832"/>
    </location>
</feature>
<dbReference type="Gene3D" id="2.130.10.10">
    <property type="entry name" value="YVTN repeat-like/Quinoprotein amine dehydrogenase"/>
    <property type="match status" value="3"/>
</dbReference>
<dbReference type="Pfam" id="PF00400">
    <property type="entry name" value="WD40"/>
    <property type="match status" value="3"/>
</dbReference>
<evidence type="ECO:0000313" key="7">
    <source>
        <dbReference type="Proteomes" id="UP000179642"/>
    </source>
</evidence>
<feature type="repeat" description="WD" evidence="3">
    <location>
        <begin position="1375"/>
        <end position="1396"/>
    </location>
</feature>
<dbReference type="SUPFAM" id="SSF117289">
    <property type="entry name" value="Nucleoporin domain"/>
    <property type="match status" value="1"/>
</dbReference>
<dbReference type="SUPFAM" id="SSF101908">
    <property type="entry name" value="Putative isomerase YbhE"/>
    <property type="match status" value="1"/>
</dbReference>
<dbReference type="InterPro" id="IPR027417">
    <property type="entry name" value="P-loop_NTPase"/>
</dbReference>
<dbReference type="InterPro" id="IPR015943">
    <property type="entry name" value="WD40/YVTN_repeat-like_dom_sf"/>
</dbReference>
<dbReference type="Pfam" id="PF20703">
    <property type="entry name" value="nSTAND1"/>
    <property type="match status" value="1"/>
</dbReference>
<feature type="domain" description="Novel STAND NTPase 1" evidence="5">
    <location>
        <begin position="295"/>
        <end position="654"/>
    </location>
</feature>
<evidence type="ECO:0000313" key="6">
    <source>
        <dbReference type="EMBL" id="OIK01645.1"/>
    </source>
</evidence>
<comment type="caution">
    <text evidence="6">The sequence shown here is derived from an EMBL/GenBank/DDBJ whole genome shotgun (WGS) entry which is preliminary data.</text>
</comment>
<evidence type="ECO:0000259" key="5">
    <source>
        <dbReference type="Pfam" id="PF20703"/>
    </source>
</evidence>
<organism evidence="6 7">
    <name type="scientific">Streptomyces monashensis</name>
    <dbReference type="NCBI Taxonomy" id="1678012"/>
    <lineage>
        <taxon>Bacteria</taxon>
        <taxon>Bacillati</taxon>
        <taxon>Actinomycetota</taxon>
        <taxon>Actinomycetes</taxon>
        <taxon>Kitasatosporales</taxon>
        <taxon>Streptomycetaceae</taxon>
        <taxon>Streptomyces</taxon>
    </lineage>
</organism>
<evidence type="ECO:0000256" key="3">
    <source>
        <dbReference type="PROSITE-ProRule" id="PRU00221"/>
    </source>
</evidence>
<protein>
    <recommendedName>
        <fullName evidence="5">Novel STAND NTPase 1 domain-containing protein</fullName>
    </recommendedName>
</protein>
<feature type="region of interest" description="Disordered" evidence="4">
    <location>
        <begin position="1"/>
        <end position="23"/>
    </location>
</feature>
<dbReference type="Gene3D" id="3.40.50.300">
    <property type="entry name" value="P-loop containing nucleotide triphosphate hydrolases"/>
    <property type="match status" value="1"/>
</dbReference>
<gene>
    <name evidence="6" type="ORF">BIV23_25830</name>
</gene>
<dbReference type="NCBIfam" id="NF047832">
    <property type="entry name" value="caspase_w_EACC1"/>
    <property type="match status" value="1"/>
</dbReference>